<feature type="domain" description="WW" evidence="2">
    <location>
        <begin position="1"/>
        <end position="31"/>
    </location>
</feature>
<dbReference type="PROSITE" id="PS50020">
    <property type="entry name" value="WW_DOMAIN_2"/>
    <property type="match status" value="1"/>
</dbReference>
<dbReference type="PANTHER" id="PTHR45876">
    <property type="entry name" value="FI04035P"/>
    <property type="match status" value="1"/>
</dbReference>
<keyword evidence="4" id="KW-1185">Reference proteome</keyword>
<feature type="non-terminal residue" evidence="3">
    <location>
        <position position="1"/>
    </location>
</feature>
<reference evidence="3 4" key="1">
    <citation type="submission" date="2024-05" db="EMBL/GenBank/DDBJ databases">
        <title>Genome sequencing and assembly of Indian major carp, Cirrhinus mrigala (Hamilton, 1822).</title>
        <authorList>
            <person name="Mohindra V."/>
            <person name="Chowdhury L.M."/>
            <person name="Lal K."/>
            <person name="Jena J.K."/>
        </authorList>
    </citation>
    <scope>NUCLEOTIDE SEQUENCE [LARGE SCALE GENOMIC DNA]</scope>
    <source>
        <strain evidence="3">CM1030</strain>
        <tissue evidence="3">Blood</tissue>
    </source>
</reference>
<evidence type="ECO:0000313" key="3">
    <source>
        <dbReference type="EMBL" id="KAL0181185.1"/>
    </source>
</evidence>
<evidence type="ECO:0000256" key="1">
    <source>
        <dbReference type="SAM" id="MobiDB-lite"/>
    </source>
</evidence>
<dbReference type="EMBL" id="JAMKFB020000011">
    <property type="protein sequence ID" value="KAL0181185.1"/>
    <property type="molecule type" value="Genomic_DNA"/>
</dbReference>
<feature type="non-terminal residue" evidence="3">
    <location>
        <position position="125"/>
    </location>
</feature>
<feature type="compositionally biased region" description="Basic and acidic residues" evidence="1">
    <location>
        <begin position="94"/>
        <end position="125"/>
    </location>
</feature>
<name>A0ABD0Q4H8_CIRMR</name>
<dbReference type="InterPro" id="IPR001202">
    <property type="entry name" value="WW_dom"/>
</dbReference>
<comment type="caution">
    <text evidence="3">The sequence shown here is derived from an EMBL/GenBank/DDBJ whole genome shotgun (WGS) entry which is preliminary data.</text>
</comment>
<evidence type="ECO:0000259" key="2">
    <source>
        <dbReference type="PROSITE" id="PS50020"/>
    </source>
</evidence>
<feature type="region of interest" description="Disordered" evidence="1">
    <location>
        <begin position="59"/>
        <end position="125"/>
    </location>
</feature>
<accession>A0ABD0Q4H8</accession>
<protein>
    <recommendedName>
        <fullName evidence="2">WW domain-containing protein</fullName>
    </recommendedName>
</protein>
<dbReference type="PANTHER" id="PTHR45876:SF4">
    <property type="entry name" value="RHO GTPASE-ACTIVATING PROTEIN 39"/>
    <property type="match status" value="1"/>
</dbReference>
<gene>
    <name evidence="3" type="ORF">M9458_023591</name>
</gene>
<dbReference type="AlphaFoldDB" id="A0ABD0Q4H8"/>
<feature type="compositionally biased region" description="Basic and acidic residues" evidence="1">
    <location>
        <begin position="68"/>
        <end position="83"/>
    </location>
</feature>
<organism evidence="3 4">
    <name type="scientific">Cirrhinus mrigala</name>
    <name type="common">Mrigala</name>
    <dbReference type="NCBI Taxonomy" id="683832"/>
    <lineage>
        <taxon>Eukaryota</taxon>
        <taxon>Metazoa</taxon>
        <taxon>Chordata</taxon>
        <taxon>Craniata</taxon>
        <taxon>Vertebrata</taxon>
        <taxon>Euteleostomi</taxon>
        <taxon>Actinopterygii</taxon>
        <taxon>Neopterygii</taxon>
        <taxon>Teleostei</taxon>
        <taxon>Ostariophysi</taxon>
        <taxon>Cypriniformes</taxon>
        <taxon>Cyprinidae</taxon>
        <taxon>Labeoninae</taxon>
        <taxon>Labeonini</taxon>
        <taxon>Cirrhinus</taxon>
    </lineage>
</organism>
<sequence length="125" mass="14431">ADWVEILEPRSQERMYVNLATGECGWDPPTDVPVRQADGNQFYYYNSAGRMTVWHRPQGADIAMKRSTASERKADGGTRERQHQRTPLPPMEPYTKEPECVVKEPKQQEMDNRQKPDIHSSKDSL</sequence>
<proteinExistence type="predicted"/>
<evidence type="ECO:0000313" key="4">
    <source>
        <dbReference type="Proteomes" id="UP001529510"/>
    </source>
</evidence>
<dbReference type="Proteomes" id="UP001529510">
    <property type="component" value="Unassembled WGS sequence"/>
</dbReference>